<dbReference type="InterPro" id="IPR005110">
    <property type="entry name" value="MoeA_linker/N"/>
</dbReference>
<dbReference type="SUPFAM" id="SSF63867">
    <property type="entry name" value="MoeA C-terminal domain-like"/>
    <property type="match status" value="1"/>
</dbReference>
<evidence type="ECO:0000256" key="1">
    <source>
        <dbReference type="ARBA" id="ARBA00005495"/>
    </source>
</evidence>
<dbReference type="Pfam" id="PF04828">
    <property type="entry name" value="GFA"/>
    <property type="match status" value="1"/>
</dbReference>
<dbReference type="SUPFAM" id="SSF53218">
    <property type="entry name" value="Molybdenum cofactor biosynthesis proteins"/>
    <property type="match status" value="1"/>
</dbReference>
<evidence type="ECO:0000313" key="7">
    <source>
        <dbReference type="EMBL" id="CAH0367749.1"/>
    </source>
</evidence>
<dbReference type="PANTHER" id="PTHR10192:SF5">
    <property type="entry name" value="GEPHYRIN"/>
    <property type="match status" value="1"/>
</dbReference>
<dbReference type="GO" id="GO:0006777">
    <property type="term" value="P:Mo-molybdopterin cofactor biosynthetic process"/>
    <property type="evidence" value="ECO:0007669"/>
    <property type="project" value="UniProtKB-KW"/>
</dbReference>
<dbReference type="Pfam" id="PF03453">
    <property type="entry name" value="MoeA_N"/>
    <property type="match status" value="1"/>
</dbReference>
<evidence type="ECO:0000313" key="8">
    <source>
        <dbReference type="Proteomes" id="UP000789595"/>
    </source>
</evidence>
<dbReference type="Pfam" id="PF00994">
    <property type="entry name" value="MoCF_biosynth"/>
    <property type="match status" value="1"/>
</dbReference>
<reference evidence="7" key="1">
    <citation type="submission" date="2021-11" db="EMBL/GenBank/DDBJ databases">
        <authorList>
            <consortium name="Genoscope - CEA"/>
            <person name="William W."/>
        </authorList>
    </citation>
    <scope>NUCLEOTIDE SEQUENCE</scope>
</reference>
<dbReference type="SUPFAM" id="SSF51316">
    <property type="entry name" value="Mss4-like"/>
    <property type="match status" value="1"/>
</dbReference>
<dbReference type="SUPFAM" id="SSF63882">
    <property type="entry name" value="MoeA N-terminal region -like"/>
    <property type="match status" value="1"/>
</dbReference>
<dbReference type="InterPro" id="IPR036425">
    <property type="entry name" value="MoaB/Mog-like_dom_sf"/>
</dbReference>
<protein>
    <recommendedName>
        <fullName evidence="6">CENP-V/GFA domain-containing protein</fullName>
    </recommendedName>
</protein>
<comment type="similarity">
    <text evidence="1">Belongs to the Gfa family.</text>
</comment>
<dbReference type="InterPro" id="IPR036688">
    <property type="entry name" value="MoeA_C_domain_IV_sf"/>
</dbReference>
<dbReference type="PANTHER" id="PTHR10192">
    <property type="entry name" value="MOLYBDOPTERIN BIOSYNTHESIS PROTEIN"/>
    <property type="match status" value="1"/>
</dbReference>
<dbReference type="Gene3D" id="2.170.190.11">
    <property type="entry name" value="Molybdopterin biosynthesis moea protein, domain 3"/>
    <property type="match status" value="1"/>
</dbReference>
<dbReference type="InterPro" id="IPR008284">
    <property type="entry name" value="MoCF_biosynth_CS"/>
</dbReference>
<dbReference type="EMBL" id="CAKKNE010000002">
    <property type="protein sequence ID" value="CAH0367749.1"/>
    <property type="molecule type" value="Genomic_DNA"/>
</dbReference>
<dbReference type="AlphaFoldDB" id="A0A8J2WUH1"/>
<sequence>MLVQGLCGCAGCRARVAALATLSFDRCGETAHFELSQRLCKAVREARGIHLAPLLQALPKTREQFQAPLHERVVNRPHACSKGTASTAQDVSDAHPRTQTLLRQSTAAMKDDDGAKYPMVAVDDALSIVLEHTAPLPTEHVPLLEHGTAPALRRCLAERIEAAAPFPQFRAAISDGYCCAATGAEQTLSDDGARQLAGTRATPLGGGACRYITTGAPLPEGADAVAKQEHCARNGADVSLPALKPGADVRAVGSDWALGDELCSASTPLTPSDVAIIAAAGHDTIIVNRRPRVRVFSSGAELHVRGPFDATRQIKDANRAGLIALLSDGSSFGGNAVVEDGGVLPDDLDAWNEALGDALRTCDVVVTTGGASVGRADFAKKALEGARRSSVRFGRLHMKPGKPTTFATLDSRSFFDEVEGEKRWAFALPGNPVSALTTASLLVVPCLKRLQGVARSNCAPCELPVTLSAPVSLDAVRPEFHRVALSLRGGDGNAEPYRVRHSGEIVAASTGVQRSSRLLSMRGAHALACLPERGRARLVAPGATSSLPAGTTVPGLLIAAPPPLVAGAPFLSSASGVEATTPPPPPPIDGVVVAVAIVGGEEPADARAAAAAAGADVVAAATGLRAATRPPIRSADEIEAVARDAAVVVACGGLGLAPREPHISKTLAAHRRAPGLARAMALASGDALEAPAAAIVGNALVLVVPEASAAACVRSVAKALPAIVNQLPAVKEEVVEHAGGCHCKAVRFRVRAPRHLVAWDCNCSICHMKKNTHFIVPASDFFLDAGEENLSEYRFGTGVARHRFCKICGVQAFYHPRSNPDGVAITVHCLDPGTVSSVEVRKFDGTDWGASYAATGIAACSKKA</sequence>
<dbReference type="GO" id="GO:0061599">
    <property type="term" value="F:molybdopterin molybdotransferase activity"/>
    <property type="evidence" value="ECO:0007669"/>
    <property type="project" value="TreeGrafter"/>
</dbReference>
<dbReference type="Gene3D" id="2.40.340.10">
    <property type="entry name" value="MoeA, C-terminal, domain IV"/>
    <property type="match status" value="1"/>
</dbReference>
<dbReference type="InterPro" id="IPR038987">
    <property type="entry name" value="MoeA-like"/>
</dbReference>
<dbReference type="CDD" id="cd00887">
    <property type="entry name" value="MoeA"/>
    <property type="match status" value="1"/>
</dbReference>
<dbReference type="GO" id="GO:0046872">
    <property type="term" value="F:metal ion binding"/>
    <property type="evidence" value="ECO:0007669"/>
    <property type="project" value="UniProtKB-KW"/>
</dbReference>
<dbReference type="PROSITE" id="PS01079">
    <property type="entry name" value="MOCF_BIOSYNTHESIS_2"/>
    <property type="match status" value="1"/>
</dbReference>
<name>A0A8J2WUH1_9STRA</name>
<dbReference type="GO" id="GO:0016846">
    <property type="term" value="F:carbon-sulfur lyase activity"/>
    <property type="evidence" value="ECO:0007669"/>
    <property type="project" value="InterPro"/>
</dbReference>
<evidence type="ECO:0000256" key="2">
    <source>
        <dbReference type="ARBA" id="ARBA00008339"/>
    </source>
</evidence>
<gene>
    <name evidence="7" type="ORF">PECAL_2P07850</name>
</gene>
<evidence type="ECO:0000259" key="6">
    <source>
        <dbReference type="PROSITE" id="PS51891"/>
    </source>
</evidence>
<keyword evidence="3" id="KW-0479">Metal-binding</keyword>
<accession>A0A8J2WUH1</accession>
<organism evidence="7 8">
    <name type="scientific">Pelagomonas calceolata</name>
    <dbReference type="NCBI Taxonomy" id="35677"/>
    <lineage>
        <taxon>Eukaryota</taxon>
        <taxon>Sar</taxon>
        <taxon>Stramenopiles</taxon>
        <taxon>Ochrophyta</taxon>
        <taxon>Pelagophyceae</taxon>
        <taxon>Pelagomonadales</taxon>
        <taxon>Pelagomonadaceae</taxon>
        <taxon>Pelagomonas</taxon>
    </lineage>
</organism>
<dbReference type="Proteomes" id="UP000789595">
    <property type="component" value="Unassembled WGS sequence"/>
</dbReference>
<dbReference type="Gene3D" id="3.40.980.10">
    <property type="entry name" value="MoaB/Mog-like domain"/>
    <property type="match status" value="2"/>
</dbReference>
<dbReference type="OrthoDB" id="4349954at2759"/>
<evidence type="ECO:0000256" key="5">
    <source>
        <dbReference type="ARBA" id="ARBA00023150"/>
    </source>
</evidence>
<dbReference type="Gene3D" id="3.90.105.10">
    <property type="entry name" value="Molybdopterin biosynthesis moea protein, domain 2"/>
    <property type="match status" value="1"/>
</dbReference>
<dbReference type="InterPro" id="IPR036135">
    <property type="entry name" value="MoeA_linker/N_sf"/>
</dbReference>
<evidence type="ECO:0000256" key="4">
    <source>
        <dbReference type="ARBA" id="ARBA00022833"/>
    </source>
</evidence>
<dbReference type="InterPro" id="IPR011057">
    <property type="entry name" value="Mss4-like_sf"/>
</dbReference>
<dbReference type="InterPro" id="IPR006913">
    <property type="entry name" value="CENP-V/GFA"/>
</dbReference>
<feature type="domain" description="CENP-V/GFA" evidence="6">
    <location>
        <begin position="737"/>
        <end position="849"/>
    </location>
</feature>
<dbReference type="UniPathway" id="UPA00344"/>
<keyword evidence="5" id="KW-0501">Molybdenum cofactor biosynthesis</keyword>
<evidence type="ECO:0000256" key="3">
    <source>
        <dbReference type="ARBA" id="ARBA00022723"/>
    </source>
</evidence>
<proteinExistence type="inferred from homology"/>
<keyword evidence="8" id="KW-1185">Reference proteome</keyword>
<dbReference type="GO" id="GO:0005829">
    <property type="term" value="C:cytosol"/>
    <property type="evidence" value="ECO:0007669"/>
    <property type="project" value="TreeGrafter"/>
</dbReference>
<comment type="similarity">
    <text evidence="2">In the C-terminal section; belongs to the MoeA family.</text>
</comment>
<dbReference type="Gene3D" id="2.170.150.70">
    <property type="match status" value="1"/>
</dbReference>
<comment type="caution">
    <text evidence="7">The sequence shown here is derived from an EMBL/GenBank/DDBJ whole genome shotgun (WGS) entry which is preliminary data.</text>
</comment>
<dbReference type="PROSITE" id="PS51891">
    <property type="entry name" value="CENP_V_GFA"/>
    <property type="match status" value="1"/>
</dbReference>
<keyword evidence="4" id="KW-0862">Zinc</keyword>
<dbReference type="InterPro" id="IPR001453">
    <property type="entry name" value="MoaB/Mog_dom"/>
</dbReference>
<dbReference type="SMART" id="SM00852">
    <property type="entry name" value="MoCF_biosynth"/>
    <property type="match status" value="1"/>
</dbReference>